<protein>
    <submittedName>
        <fullName evidence="1">YecH family protein</fullName>
    </submittedName>
</protein>
<dbReference type="EMBL" id="JACBAZ010000002">
    <property type="protein sequence ID" value="NWK55584.1"/>
    <property type="molecule type" value="Genomic_DNA"/>
</dbReference>
<dbReference type="AlphaFoldDB" id="A0A851GN82"/>
<proteinExistence type="predicted"/>
<dbReference type="InterPro" id="IPR019620">
    <property type="entry name" value="Metal-bd_prot_put"/>
</dbReference>
<name>A0A851GN82_9BACT</name>
<dbReference type="Proteomes" id="UP000557872">
    <property type="component" value="Unassembled WGS sequence"/>
</dbReference>
<organism evidence="1 2">
    <name type="scientific">Oceaniferula marina</name>
    <dbReference type="NCBI Taxonomy" id="2748318"/>
    <lineage>
        <taxon>Bacteria</taxon>
        <taxon>Pseudomonadati</taxon>
        <taxon>Verrucomicrobiota</taxon>
        <taxon>Verrucomicrobiia</taxon>
        <taxon>Verrucomicrobiales</taxon>
        <taxon>Verrucomicrobiaceae</taxon>
        <taxon>Oceaniferula</taxon>
    </lineage>
</organism>
<evidence type="ECO:0000313" key="2">
    <source>
        <dbReference type="Proteomes" id="UP000557872"/>
    </source>
</evidence>
<gene>
    <name evidence="1" type="ORF">HW115_08170</name>
</gene>
<keyword evidence="2" id="KW-1185">Reference proteome</keyword>
<evidence type="ECO:0000313" key="1">
    <source>
        <dbReference type="EMBL" id="NWK55584.1"/>
    </source>
</evidence>
<comment type="caution">
    <text evidence="1">The sequence shown here is derived from an EMBL/GenBank/DDBJ whole genome shotgun (WGS) entry which is preliminary data.</text>
</comment>
<dbReference type="Pfam" id="PF10678">
    <property type="entry name" value="DUF2492"/>
    <property type="match status" value="1"/>
</dbReference>
<reference evidence="1 2" key="1">
    <citation type="submission" date="2020-07" db="EMBL/GenBank/DDBJ databases">
        <title>Roseicoccus Jingziensis gen. nov., sp. nov., isolated from coastal seawater.</title>
        <authorList>
            <person name="Feng X."/>
        </authorList>
    </citation>
    <scope>NUCLEOTIDE SEQUENCE [LARGE SCALE GENOMIC DNA]</scope>
    <source>
        <strain evidence="1 2">N1E253</strain>
    </source>
</reference>
<dbReference type="NCBIfam" id="TIGR03853">
    <property type="entry name" value="matur_matur"/>
    <property type="match status" value="1"/>
</dbReference>
<dbReference type="RefSeq" id="WP_178932092.1">
    <property type="nucleotide sequence ID" value="NZ_JACBAZ010000002.1"/>
</dbReference>
<sequence>MQDTHVHEIMHMMMESGSVYTRESLKKAIIDTFGVATTYCSCSMSMMTADQAIDFLEARGKFIPAEDGFYTDESKKCSH</sequence>
<accession>A0A851GN82</accession>